<accession>A0A2N9GH87</accession>
<dbReference type="GO" id="GO:0006888">
    <property type="term" value="P:endoplasmic reticulum to Golgi vesicle-mediated transport"/>
    <property type="evidence" value="ECO:0007669"/>
    <property type="project" value="InterPro"/>
</dbReference>
<gene>
    <name evidence="2" type="ORF">FSB_LOCUS26690</name>
</gene>
<feature type="domain" description="Sec23/Sec24 trunk" evidence="1">
    <location>
        <begin position="384"/>
        <end position="442"/>
    </location>
</feature>
<name>A0A2N9GH87_FAGSY</name>
<sequence length="691" mass="79752">METLSRMMTRAVEGGLFSGSQVGSLDNNLLHISHLLFADDTLIFSDANPDHILHLRILFTSFEAILGLKINLCKSEMVPVGHVPDLERLADIMGCKTAQLPMNYFGLPLGAKFTSKAIWDPILEKMERKLAGWKRMYVSKGERFFVGWNGGGEEVSSKWSQICQPLSSGGLGILNLRLFNRALLGKWLWHFGNEREALWRQVILSKYGSLQGVIWCGTCTLKEAYPELFRLARNKESLVMEHIQYQNEVVSWVLNFIRLVQDWELESISSFLDLLYSSSVKGYGLDKWVMPKGVMDLLACWWVGRGRSKMKELWNSIPHCVFWCIWWERNSRSFEGKERHLLELKWLLLRTLMDWSNASGLTSFYSVFDFIGHEVEWMEWVFSDLPLMLIVPDVQDVYTPLQTDVVVQLSECRQHLELLLESIPSMFQNNRTAESAFGAAVQGCSMEDGGGCEVWEPLGWLVLYYWSRSLWCQFLKAIRNEWDKFSLHCSFVVGDGRKVMFWQDLWCGDMPLKEAFPELFLISREKDASVADLLSFPNDIIHWDFHFTRSVQDCELKSLTGSMDLLYSLSLRGVGEDQLCWRHAPQEGFTVKCYYQCLSPPSLWSFPWKTIWKWGVYRSFVVALLDSLGAVVFGVQHVWGELGAAGPCVYGLLGRVILRGHQQMVIWRIIPHCVMWCLWRERNACSFEDCE</sequence>
<proteinExistence type="predicted"/>
<organism evidence="2">
    <name type="scientific">Fagus sylvatica</name>
    <name type="common">Beechnut</name>
    <dbReference type="NCBI Taxonomy" id="28930"/>
    <lineage>
        <taxon>Eukaryota</taxon>
        <taxon>Viridiplantae</taxon>
        <taxon>Streptophyta</taxon>
        <taxon>Embryophyta</taxon>
        <taxon>Tracheophyta</taxon>
        <taxon>Spermatophyta</taxon>
        <taxon>Magnoliopsida</taxon>
        <taxon>eudicotyledons</taxon>
        <taxon>Gunneridae</taxon>
        <taxon>Pentapetalae</taxon>
        <taxon>rosids</taxon>
        <taxon>fabids</taxon>
        <taxon>Fagales</taxon>
        <taxon>Fagaceae</taxon>
        <taxon>Fagus</taxon>
    </lineage>
</organism>
<dbReference type="InterPro" id="IPR006896">
    <property type="entry name" value="Sec23/24_trunk_dom"/>
</dbReference>
<dbReference type="AlphaFoldDB" id="A0A2N9GH87"/>
<dbReference type="InterPro" id="IPR036465">
    <property type="entry name" value="vWFA_dom_sf"/>
</dbReference>
<dbReference type="GO" id="GO:0006886">
    <property type="term" value="P:intracellular protein transport"/>
    <property type="evidence" value="ECO:0007669"/>
    <property type="project" value="InterPro"/>
</dbReference>
<dbReference type="PANTHER" id="PTHR33116:SF78">
    <property type="entry name" value="OS12G0587133 PROTEIN"/>
    <property type="match status" value="1"/>
</dbReference>
<dbReference type="GO" id="GO:0030127">
    <property type="term" value="C:COPII vesicle coat"/>
    <property type="evidence" value="ECO:0007669"/>
    <property type="project" value="InterPro"/>
</dbReference>
<dbReference type="Gene3D" id="3.40.50.410">
    <property type="entry name" value="von Willebrand factor, type A domain"/>
    <property type="match status" value="1"/>
</dbReference>
<dbReference type="SUPFAM" id="SSF53300">
    <property type="entry name" value="vWA-like"/>
    <property type="match status" value="1"/>
</dbReference>
<protein>
    <recommendedName>
        <fullName evidence="1">Sec23/Sec24 trunk domain-containing protein</fullName>
    </recommendedName>
</protein>
<evidence type="ECO:0000313" key="2">
    <source>
        <dbReference type="EMBL" id="SPC98808.1"/>
    </source>
</evidence>
<dbReference type="EMBL" id="OIVN01001902">
    <property type="protein sequence ID" value="SPC98808.1"/>
    <property type="molecule type" value="Genomic_DNA"/>
</dbReference>
<evidence type="ECO:0000259" key="1">
    <source>
        <dbReference type="Pfam" id="PF04811"/>
    </source>
</evidence>
<reference evidence="2" key="1">
    <citation type="submission" date="2018-02" db="EMBL/GenBank/DDBJ databases">
        <authorList>
            <person name="Cohen D.B."/>
            <person name="Kent A.D."/>
        </authorList>
    </citation>
    <scope>NUCLEOTIDE SEQUENCE</scope>
</reference>
<dbReference type="PANTHER" id="PTHR33116">
    <property type="entry name" value="REVERSE TRANSCRIPTASE ZINC-BINDING DOMAIN-CONTAINING PROTEIN-RELATED-RELATED"/>
    <property type="match status" value="1"/>
</dbReference>
<dbReference type="Pfam" id="PF04811">
    <property type="entry name" value="Sec23_trunk"/>
    <property type="match status" value="1"/>
</dbReference>